<keyword evidence="5" id="KW-1185">Reference proteome</keyword>
<dbReference type="InterPro" id="IPR032623">
    <property type="entry name" value="FecR_N"/>
</dbReference>
<dbReference type="Gene3D" id="2.60.120.1440">
    <property type="match status" value="1"/>
</dbReference>
<dbReference type="PIRSF" id="PIRSF018266">
    <property type="entry name" value="FecR"/>
    <property type="match status" value="1"/>
</dbReference>
<dbReference type="InterPro" id="IPR006860">
    <property type="entry name" value="FecR"/>
</dbReference>
<dbReference type="RefSeq" id="WP_109062096.1">
    <property type="nucleotide sequence ID" value="NZ_QETA01000004.1"/>
</dbReference>
<protein>
    <submittedName>
        <fullName evidence="4">Iron dicitrate transport regulator FecR</fullName>
    </submittedName>
</protein>
<evidence type="ECO:0000259" key="3">
    <source>
        <dbReference type="Pfam" id="PF16220"/>
    </source>
</evidence>
<accession>A0A2V1JY53</accession>
<dbReference type="InterPro" id="IPR012373">
    <property type="entry name" value="Ferrdict_sens_TM"/>
</dbReference>
<dbReference type="Pfam" id="PF04773">
    <property type="entry name" value="FecR"/>
    <property type="match status" value="1"/>
</dbReference>
<name>A0A2V1JY53_9BURK</name>
<keyword evidence="1" id="KW-0472">Membrane</keyword>
<dbReference type="Pfam" id="PF16220">
    <property type="entry name" value="DUF4880"/>
    <property type="match status" value="1"/>
</dbReference>
<dbReference type="Proteomes" id="UP000245212">
    <property type="component" value="Unassembled WGS sequence"/>
</dbReference>
<dbReference type="GO" id="GO:0016989">
    <property type="term" value="F:sigma factor antagonist activity"/>
    <property type="evidence" value="ECO:0007669"/>
    <property type="project" value="TreeGrafter"/>
</dbReference>
<dbReference type="PANTHER" id="PTHR30273">
    <property type="entry name" value="PERIPLASMIC SIGNAL SENSOR AND SIGMA FACTOR ACTIVATOR FECR-RELATED"/>
    <property type="match status" value="1"/>
</dbReference>
<feature type="domain" description="FecR N-terminal" evidence="3">
    <location>
        <begin position="10"/>
        <end position="52"/>
    </location>
</feature>
<evidence type="ECO:0000259" key="2">
    <source>
        <dbReference type="Pfam" id="PF04773"/>
    </source>
</evidence>
<keyword evidence="1" id="KW-0812">Transmembrane</keyword>
<keyword evidence="1" id="KW-1133">Transmembrane helix</keyword>
<dbReference type="PANTHER" id="PTHR30273:SF2">
    <property type="entry name" value="PROTEIN FECR"/>
    <property type="match status" value="1"/>
</dbReference>
<gene>
    <name evidence="4" type="ORF">DD235_10825</name>
</gene>
<comment type="caution">
    <text evidence="4">The sequence shown here is derived from an EMBL/GenBank/DDBJ whole genome shotgun (WGS) entry which is preliminary data.</text>
</comment>
<evidence type="ECO:0000313" key="4">
    <source>
        <dbReference type="EMBL" id="PWF22571.1"/>
    </source>
</evidence>
<evidence type="ECO:0000256" key="1">
    <source>
        <dbReference type="SAM" id="Phobius"/>
    </source>
</evidence>
<dbReference type="AlphaFoldDB" id="A0A2V1JY53"/>
<organism evidence="4 5">
    <name type="scientific">Corticimicrobacter populi</name>
    <dbReference type="NCBI Taxonomy" id="2175229"/>
    <lineage>
        <taxon>Bacteria</taxon>
        <taxon>Pseudomonadati</taxon>
        <taxon>Pseudomonadota</taxon>
        <taxon>Betaproteobacteria</taxon>
        <taxon>Burkholderiales</taxon>
        <taxon>Alcaligenaceae</taxon>
        <taxon>Corticimicrobacter</taxon>
    </lineage>
</organism>
<reference evidence="5" key="1">
    <citation type="submission" date="2018-05" db="EMBL/GenBank/DDBJ databases">
        <authorList>
            <person name="Li Y."/>
        </authorList>
    </citation>
    <scope>NUCLEOTIDE SEQUENCE [LARGE SCALE GENOMIC DNA]</scope>
    <source>
        <strain evidence="5">3d-2-2</strain>
    </source>
</reference>
<evidence type="ECO:0000313" key="5">
    <source>
        <dbReference type="Proteomes" id="UP000245212"/>
    </source>
</evidence>
<proteinExistence type="predicted"/>
<feature type="domain" description="FecR protein" evidence="2">
    <location>
        <begin position="121"/>
        <end position="216"/>
    </location>
</feature>
<feature type="transmembrane region" description="Helical" evidence="1">
    <location>
        <begin position="84"/>
        <end position="102"/>
    </location>
</feature>
<sequence length="329" mass="36116">MTPPSHQVLEQAAHWYTLLESGSVTEADRQHWQDWLNASEQHQAAWGYAQRVGQQFSALQGASARLAADTHHAVHTRHQRRRQLLGGMLILAGSGAIGSAAWQYGSVRNTLLAWGADHSNATGEIRRIILADGSELWLGSASAIDLDFDPVQRRIELLHGEVLIQTAQDPAPGRDSADRPFIVQTTHGVLQALGTRFSVQLGDARSLLAVYEGAVRITPCSDTASVIVPAGEQAFFDTQGIAPPQPADPNREAWARNIFIAERTPLHELIAALRRYHAGHIGLDPDIADLPVLGSYPLSDTEQALRMLERVLPIRVRQPLPWWVSIGPR</sequence>
<dbReference type="EMBL" id="QETA01000004">
    <property type="protein sequence ID" value="PWF22571.1"/>
    <property type="molecule type" value="Genomic_DNA"/>
</dbReference>